<dbReference type="STRING" id="1073089.A0A1L9RLZ5"/>
<dbReference type="GO" id="GO:0030976">
    <property type="term" value="F:thiamine pyrophosphate binding"/>
    <property type="evidence" value="ECO:0007669"/>
    <property type="project" value="InterPro"/>
</dbReference>
<gene>
    <name evidence="7" type="ORF">ASPWEDRAFT_60029</name>
</gene>
<dbReference type="InterPro" id="IPR011766">
    <property type="entry name" value="TPP_enzyme_TPP-bd"/>
</dbReference>
<sequence>MQLPRMSSTAAFVFLETLWEAGVSHVFVVFGFDNPSILGAIGVGQKTRPDRFPKIVTCPTEFVAVSMADGFSRLTGKMQAIFVRGDVGTEELGAAMHNASIGRVPVLVFAELSSIALNGETAGFRSDYKQYIPDLPDQRQIASQYCRYTEQITKGKNIRQFVNRGIQFANSEPKGPVYLTAAREILADEVESIPSLSLKVSVSPSPLSDFGVEMIANHLVYADEPLIITSYSGRNPEAVSNLIALADTVKHLHVLSMGGSEMSFPANHPASLGTRWGAHPAVATADVILVLDCDVPWVSTQCRPSGSAKIFHIDIDPLKPQMTLCDIPSLATFRADSAMSFKQLNRCINNCALMKSQIAQTMSYRDGFYRYRRLSNEHIPVYGPRDPLNAFHLIKEVRKFCPEDTIWAVEAATLSSIVANQVAATHPKSWFTCGGGHGWSGGGALGIKLATDFLRGGKGKGKFVCQIVGDGGYMSSIPSSVYWISHRYGIPVLTIMLNNERWAAPRPAPLAVQSNGYGSRMISKKLGASSQQSPNYPGIAAAASGGSIWAGCASTVAELA</sequence>
<dbReference type="SUPFAM" id="SSF52467">
    <property type="entry name" value="DHS-like NAD/FAD-binding domain"/>
    <property type="match status" value="1"/>
</dbReference>
<dbReference type="GeneID" id="63754341"/>
<evidence type="ECO:0000259" key="4">
    <source>
        <dbReference type="Pfam" id="PF00205"/>
    </source>
</evidence>
<dbReference type="Pfam" id="PF02776">
    <property type="entry name" value="TPP_enzyme_N"/>
    <property type="match status" value="1"/>
</dbReference>
<dbReference type="OrthoDB" id="2867507at2759"/>
<dbReference type="GO" id="GO:0003984">
    <property type="term" value="F:acetolactate synthase activity"/>
    <property type="evidence" value="ECO:0007669"/>
    <property type="project" value="TreeGrafter"/>
</dbReference>
<evidence type="ECO:0000256" key="2">
    <source>
        <dbReference type="ARBA" id="ARBA00023052"/>
    </source>
</evidence>
<dbReference type="InterPro" id="IPR045229">
    <property type="entry name" value="TPP_enz"/>
</dbReference>
<comment type="similarity">
    <text evidence="1 3">Belongs to the TPP enzyme family.</text>
</comment>
<dbReference type="SUPFAM" id="SSF52518">
    <property type="entry name" value="Thiamin diphosphate-binding fold (THDP-binding)"/>
    <property type="match status" value="2"/>
</dbReference>
<feature type="domain" description="Thiamine pyrophosphate enzyme TPP-binding" evidence="5">
    <location>
        <begin position="418"/>
        <end position="543"/>
    </location>
</feature>
<dbReference type="PANTHER" id="PTHR18968">
    <property type="entry name" value="THIAMINE PYROPHOSPHATE ENZYMES"/>
    <property type="match status" value="1"/>
</dbReference>
<evidence type="ECO:0000259" key="6">
    <source>
        <dbReference type="Pfam" id="PF02776"/>
    </source>
</evidence>
<dbReference type="GO" id="GO:0005948">
    <property type="term" value="C:acetolactate synthase complex"/>
    <property type="evidence" value="ECO:0007669"/>
    <property type="project" value="TreeGrafter"/>
</dbReference>
<keyword evidence="2 3" id="KW-0786">Thiamine pyrophosphate</keyword>
<dbReference type="InterPro" id="IPR012000">
    <property type="entry name" value="Thiamin_PyroP_enz_cen_dom"/>
</dbReference>
<dbReference type="GO" id="GO:0009097">
    <property type="term" value="P:isoleucine biosynthetic process"/>
    <property type="evidence" value="ECO:0007669"/>
    <property type="project" value="TreeGrafter"/>
</dbReference>
<evidence type="ECO:0000256" key="3">
    <source>
        <dbReference type="RuleBase" id="RU362132"/>
    </source>
</evidence>
<dbReference type="InterPro" id="IPR029035">
    <property type="entry name" value="DHS-like_NAD/FAD-binding_dom"/>
</dbReference>
<dbReference type="Gene3D" id="3.40.50.970">
    <property type="match status" value="2"/>
</dbReference>
<dbReference type="Proteomes" id="UP000184383">
    <property type="component" value="Unassembled WGS sequence"/>
</dbReference>
<dbReference type="GO" id="GO:0050660">
    <property type="term" value="F:flavin adenine dinucleotide binding"/>
    <property type="evidence" value="ECO:0007669"/>
    <property type="project" value="TreeGrafter"/>
</dbReference>
<dbReference type="VEuPathDB" id="FungiDB:ASPWEDRAFT_60029"/>
<evidence type="ECO:0000313" key="8">
    <source>
        <dbReference type="Proteomes" id="UP000184383"/>
    </source>
</evidence>
<dbReference type="PANTHER" id="PTHR18968:SF164">
    <property type="entry name" value="PYRUVATE DECARBOXYLASE"/>
    <property type="match status" value="1"/>
</dbReference>
<dbReference type="GO" id="GO:0009099">
    <property type="term" value="P:L-valine biosynthetic process"/>
    <property type="evidence" value="ECO:0007669"/>
    <property type="project" value="TreeGrafter"/>
</dbReference>
<accession>A0A1L9RLZ5</accession>
<feature type="domain" description="Thiamine pyrophosphate enzyme N-terminal TPP-binding" evidence="6">
    <location>
        <begin position="9"/>
        <end position="119"/>
    </location>
</feature>
<evidence type="ECO:0000259" key="5">
    <source>
        <dbReference type="Pfam" id="PF02775"/>
    </source>
</evidence>
<dbReference type="GO" id="GO:0000287">
    <property type="term" value="F:magnesium ion binding"/>
    <property type="evidence" value="ECO:0007669"/>
    <property type="project" value="InterPro"/>
</dbReference>
<organism evidence="7 8">
    <name type="scientific">Aspergillus wentii DTO 134E9</name>
    <dbReference type="NCBI Taxonomy" id="1073089"/>
    <lineage>
        <taxon>Eukaryota</taxon>
        <taxon>Fungi</taxon>
        <taxon>Dikarya</taxon>
        <taxon>Ascomycota</taxon>
        <taxon>Pezizomycotina</taxon>
        <taxon>Eurotiomycetes</taxon>
        <taxon>Eurotiomycetidae</taxon>
        <taxon>Eurotiales</taxon>
        <taxon>Aspergillaceae</taxon>
        <taxon>Aspergillus</taxon>
        <taxon>Aspergillus subgen. Cremei</taxon>
    </lineage>
</organism>
<dbReference type="CDD" id="cd07035">
    <property type="entry name" value="TPP_PYR_POX_like"/>
    <property type="match status" value="1"/>
</dbReference>
<feature type="domain" description="Thiamine pyrophosphate enzyme central" evidence="4">
    <location>
        <begin position="213"/>
        <end position="318"/>
    </location>
</feature>
<name>A0A1L9RLZ5_ASPWE</name>
<dbReference type="InterPro" id="IPR029061">
    <property type="entry name" value="THDP-binding"/>
</dbReference>
<dbReference type="Gene3D" id="3.40.50.1220">
    <property type="entry name" value="TPP-binding domain"/>
    <property type="match status" value="1"/>
</dbReference>
<dbReference type="EMBL" id="KV878212">
    <property type="protein sequence ID" value="OJJ35838.1"/>
    <property type="molecule type" value="Genomic_DNA"/>
</dbReference>
<dbReference type="Pfam" id="PF00205">
    <property type="entry name" value="TPP_enzyme_M"/>
    <property type="match status" value="1"/>
</dbReference>
<evidence type="ECO:0000313" key="7">
    <source>
        <dbReference type="EMBL" id="OJJ35838.1"/>
    </source>
</evidence>
<protein>
    <submittedName>
        <fullName evidence="7">Uncharacterized protein</fullName>
    </submittedName>
</protein>
<reference evidence="8" key="1">
    <citation type="journal article" date="2017" name="Genome Biol.">
        <title>Comparative genomics reveals high biological diversity and specific adaptations in the industrially and medically important fungal genus Aspergillus.</title>
        <authorList>
            <person name="de Vries R.P."/>
            <person name="Riley R."/>
            <person name="Wiebenga A."/>
            <person name="Aguilar-Osorio G."/>
            <person name="Amillis S."/>
            <person name="Uchima C.A."/>
            <person name="Anderluh G."/>
            <person name="Asadollahi M."/>
            <person name="Askin M."/>
            <person name="Barry K."/>
            <person name="Battaglia E."/>
            <person name="Bayram O."/>
            <person name="Benocci T."/>
            <person name="Braus-Stromeyer S.A."/>
            <person name="Caldana C."/>
            <person name="Canovas D."/>
            <person name="Cerqueira G.C."/>
            <person name="Chen F."/>
            <person name="Chen W."/>
            <person name="Choi C."/>
            <person name="Clum A."/>
            <person name="Dos Santos R.A."/>
            <person name="Damasio A.R."/>
            <person name="Diallinas G."/>
            <person name="Emri T."/>
            <person name="Fekete E."/>
            <person name="Flipphi M."/>
            <person name="Freyberg S."/>
            <person name="Gallo A."/>
            <person name="Gournas C."/>
            <person name="Habgood R."/>
            <person name="Hainaut M."/>
            <person name="Harispe M.L."/>
            <person name="Henrissat B."/>
            <person name="Hilden K.S."/>
            <person name="Hope R."/>
            <person name="Hossain A."/>
            <person name="Karabika E."/>
            <person name="Karaffa L."/>
            <person name="Karanyi Z."/>
            <person name="Krasevec N."/>
            <person name="Kuo A."/>
            <person name="Kusch H."/>
            <person name="LaButti K."/>
            <person name="Lagendijk E.L."/>
            <person name="Lapidus A."/>
            <person name="Levasseur A."/>
            <person name="Lindquist E."/>
            <person name="Lipzen A."/>
            <person name="Logrieco A.F."/>
            <person name="MacCabe A."/>
            <person name="Maekelae M.R."/>
            <person name="Malavazi I."/>
            <person name="Melin P."/>
            <person name="Meyer V."/>
            <person name="Mielnichuk N."/>
            <person name="Miskei M."/>
            <person name="Molnar A.P."/>
            <person name="Mule G."/>
            <person name="Ngan C.Y."/>
            <person name="Orejas M."/>
            <person name="Orosz E."/>
            <person name="Ouedraogo J.P."/>
            <person name="Overkamp K.M."/>
            <person name="Park H.-S."/>
            <person name="Perrone G."/>
            <person name="Piumi F."/>
            <person name="Punt P.J."/>
            <person name="Ram A.F."/>
            <person name="Ramon A."/>
            <person name="Rauscher S."/>
            <person name="Record E."/>
            <person name="Riano-Pachon D.M."/>
            <person name="Robert V."/>
            <person name="Roehrig J."/>
            <person name="Ruller R."/>
            <person name="Salamov A."/>
            <person name="Salih N.S."/>
            <person name="Samson R.A."/>
            <person name="Sandor E."/>
            <person name="Sanguinetti M."/>
            <person name="Schuetze T."/>
            <person name="Sepcic K."/>
            <person name="Shelest E."/>
            <person name="Sherlock G."/>
            <person name="Sophianopoulou V."/>
            <person name="Squina F.M."/>
            <person name="Sun H."/>
            <person name="Susca A."/>
            <person name="Todd R.B."/>
            <person name="Tsang A."/>
            <person name="Unkles S.E."/>
            <person name="van de Wiele N."/>
            <person name="van Rossen-Uffink D."/>
            <person name="Oliveira J.V."/>
            <person name="Vesth T.C."/>
            <person name="Visser J."/>
            <person name="Yu J.-H."/>
            <person name="Zhou M."/>
            <person name="Andersen M.R."/>
            <person name="Archer D.B."/>
            <person name="Baker S.E."/>
            <person name="Benoit I."/>
            <person name="Brakhage A.A."/>
            <person name="Braus G.H."/>
            <person name="Fischer R."/>
            <person name="Frisvad J.C."/>
            <person name="Goldman G.H."/>
            <person name="Houbraken J."/>
            <person name="Oakley B."/>
            <person name="Pocsi I."/>
            <person name="Scazzocchio C."/>
            <person name="Seiboth B."/>
            <person name="vanKuyk P.A."/>
            <person name="Wortman J."/>
            <person name="Dyer P.S."/>
            <person name="Grigoriev I.V."/>
        </authorList>
    </citation>
    <scope>NUCLEOTIDE SEQUENCE [LARGE SCALE GENOMIC DNA]</scope>
    <source>
        <strain evidence="8">DTO 134E9</strain>
    </source>
</reference>
<proteinExistence type="inferred from homology"/>
<evidence type="ECO:0000256" key="1">
    <source>
        <dbReference type="ARBA" id="ARBA00007812"/>
    </source>
</evidence>
<dbReference type="RefSeq" id="XP_040689514.1">
    <property type="nucleotide sequence ID" value="XM_040838493.1"/>
</dbReference>
<dbReference type="Pfam" id="PF02775">
    <property type="entry name" value="TPP_enzyme_C"/>
    <property type="match status" value="1"/>
</dbReference>
<dbReference type="AlphaFoldDB" id="A0A1L9RLZ5"/>
<dbReference type="GO" id="GO:0005739">
    <property type="term" value="C:mitochondrion"/>
    <property type="evidence" value="ECO:0007669"/>
    <property type="project" value="TreeGrafter"/>
</dbReference>
<dbReference type="InterPro" id="IPR012001">
    <property type="entry name" value="Thiamin_PyroP_enz_TPP-bd_dom"/>
</dbReference>
<keyword evidence="8" id="KW-1185">Reference proteome</keyword>